<organism evidence="1 2">
    <name type="scientific">Leptospira kirschneri str. 200802841</name>
    <dbReference type="NCBI Taxonomy" id="1193047"/>
    <lineage>
        <taxon>Bacteria</taxon>
        <taxon>Pseudomonadati</taxon>
        <taxon>Spirochaetota</taxon>
        <taxon>Spirochaetia</taxon>
        <taxon>Leptospirales</taxon>
        <taxon>Leptospiraceae</taxon>
        <taxon>Leptospira</taxon>
    </lineage>
</organism>
<evidence type="ECO:0000313" key="1">
    <source>
        <dbReference type="EMBL" id="EKO53422.1"/>
    </source>
</evidence>
<name>A0A828Y8C6_9LEPT</name>
<dbReference type="Proteomes" id="UP000006339">
    <property type="component" value="Unassembled WGS sequence"/>
</dbReference>
<keyword evidence="2" id="KW-1185">Reference proteome</keyword>
<reference evidence="1" key="1">
    <citation type="submission" date="2012-10" db="EMBL/GenBank/DDBJ databases">
        <authorList>
            <person name="Harkins D.M."/>
            <person name="Durkin A.S."/>
            <person name="Brinkac L.M."/>
            <person name="Selengut J.D."/>
            <person name="Sanka R."/>
            <person name="DePew J."/>
            <person name="Purushe J."/>
            <person name="Picardeau M."/>
            <person name="Werts C."/>
            <person name="Goarant C."/>
            <person name="Vinetz J.M."/>
            <person name="Sutton G.G."/>
            <person name="Nelson W.C."/>
            <person name="Fouts D.E."/>
        </authorList>
    </citation>
    <scope>NUCLEOTIDE SEQUENCE [LARGE SCALE GENOMIC DNA]</scope>
    <source>
        <strain evidence="1">200802841</strain>
    </source>
</reference>
<accession>A0A828Y8C6</accession>
<dbReference type="EMBL" id="AKWH02000008">
    <property type="protein sequence ID" value="EKO53422.1"/>
    <property type="molecule type" value="Genomic_DNA"/>
</dbReference>
<gene>
    <name evidence="1" type="ORF">LEP1GSC131_3802</name>
</gene>
<evidence type="ECO:0000313" key="2">
    <source>
        <dbReference type="Proteomes" id="UP000006339"/>
    </source>
</evidence>
<dbReference type="AlphaFoldDB" id="A0A828Y8C6"/>
<sequence length="39" mass="4699">MSTVNFIANPYFREKYWLLKNKQESFTNASILKLDVFLK</sequence>
<proteinExistence type="predicted"/>
<comment type="caution">
    <text evidence="1">The sequence shown here is derived from an EMBL/GenBank/DDBJ whole genome shotgun (WGS) entry which is preliminary data.</text>
</comment>
<protein>
    <submittedName>
        <fullName evidence="1">Uncharacterized protein</fullName>
    </submittedName>
</protein>